<proteinExistence type="predicted"/>
<dbReference type="EMBL" id="RJVU01024950">
    <property type="protein sequence ID" value="ROL49880.1"/>
    <property type="molecule type" value="Genomic_DNA"/>
</dbReference>
<dbReference type="OrthoDB" id="8931382at2759"/>
<dbReference type="AlphaFoldDB" id="A0A3N0YV81"/>
<accession>A0A3N0YV81</accession>
<name>A0A3N0YV81_ANAGA</name>
<evidence type="ECO:0000313" key="2">
    <source>
        <dbReference type="Proteomes" id="UP000281406"/>
    </source>
</evidence>
<evidence type="ECO:0000313" key="1">
    <source>
        <dbReference type="EMBL" id="ROL49880.1"/>
    </source>
</evidence>
<keyword evidence="2" id="KW-1185">Reference proteome</keyword>
<sequence length="291" mass="33032">MAVPKVGRKRQSPIWDCFEYDCVSDKSKCLAVEGGKICGQFTKGKNPTNLKVHLRSAHKEANLAYLNKASAKTVSRMAKYYAETAEARPERRCGARHSEEHNRRRQLIVEHIRSFTCRASHYGRRGAPGHKYIPSDLNVHKMHELFEAQNHAQTSYSLYYSVFSKDFNLGFGHPATDACSDCAKYKIRIRDPNLTETEKRMESASFILHRRRVRMLYDLLGSVAEGHVLGKRWADLKPELLPKLTSVKATKKRDVLALLGAIGVSDVARAFYDDALYQVTDNTGHSDEDEE</sequence>
<dbReference type="PANTHER" id="PTHR10773">
    <property type="entry name" value="DNA-DIRECTED RNA POLYMERASES I, II, AND III SUBUNIT RPABC2"/>
    <property type="match status" value="1"/>
</dbReference>
<protein>
    <recommendedName>
        <fullName evidence="3">BED-type domain-containing protein</fullName>
    </recommendedName>
</protein>
<dbReference type="PANTHER" id="PTHR10773:SF19">
    <property type="match status" value="1"/>
</dbReference>
<organism evidence="1 2">
    <name type="scientific">Anabarilius grahami</name>
    <name type="common">Kanglang fish</name>
    <name type="synonym">Barilius grahami</name>
    <dbReference type="NCBI Taxonomy" id="495550"/>
    <lineage>
        <taxon>Eukaryota</taxon>
        <taxon>Metazoa</taxon>
        <taxon>Chordata</taxon>
        <taxon>Craniata</taxon>
        <taxon>Vertebrata</taxon>
        <taxon>Euteleostomi</taxon>
        <taxon>Actinopterygii</taxon>
        <taxon>Neopterygii</taxon>
        <taxon>Teleostei</taxon>
        <taxon>Ostariophysi</taxon>
        <taxon>Cypriniformes</taxon>
        <taxon>Xenocyprididae</taxon>
        <taxon>Xenocypridinae</taxon>
        <taxon>Xenocypridinae incertae sedis</taxon>
        <taxon>Anabarilius</taxon>
    </lineage>
</organism>
<evidence type="ECO:0008006" key="3">
    <source>
        <dbReference type="Google" id="ProtNLM"/>
    </source>
</evidence>
<dbReference type="Proteomes" id="UP000281406">
    <property type="component" value="Unassembled WGS sequence"/>
</dbReference>
<reference evidence="1 2" key="1">
    <citation type="submission" date="2018-10" db="EMBL/GenBank/DDBJ databases">
        <title>Genome assembly for a Yunnan-Guizhou Plateau 3E fish, Anabarilius grahami (Regan), and its evolutionary and genetic applications.</title>
        <authorList>
            <person name="Jiang W."/>
        </authorList>
    </citation>
    <scope>NUCLEOTIDE SEQUENCE [LARGE SCALE GENOMIC DNA]</scope>
    <source>
        <strain evidence="1">AG-KIZ</strain>
        <tissue evidence="1">Muscle</tissue>
    </source>
</reference>
<comment type="caution">
    <text evidence="1">The sequence shown here is derived from an EMBL/GenBank/DDBJ whole genome shotgun (WGS) entry which is preliminary data.</text>
</comment>
<gene>
    <name evidence="1" type="ORF">DPX16_1247</name>
</gene>